<dbReference type="Gene3D" id="2.60.120.1440">
    <property type="match status" value="1"/>
</dbReference>
<dbReference type="GO" id="GO:0016989">
    <property type="term" value="F:sigma factor antagonist activity"/>
    <property type="evidence" value="ECO:0007669"/>
    <property type="project" value="TreeGrafter"/>
</dbReference>
<organism evidence="4 5">
    <name type="scientific">Siphonobacter aquaeclarae</name>
    <dbReference type="NCBI Taxonomy" id="563176"/>
    <lineage>
        <taxon>Bacteria</taxon>
        <taxon>Pseudomonadati</taxon>
        <taxon>Bacteroidota</taxon>
        <taxon>Cytophagia</taxon>
        <taxon>Cytophagales</taxon>
        <taxon>Cytophagaceae</taxon>
        <taxon>Siphonobacter</taxon>
    </lineage>
</organism>
<reference evidence="4 5" key="1">
    <citation type="submission" date="2016-10" db="EMBL/GenBank/DDBJ databases">
        <authorList>
            <person name="de Groot N.N."/>
        </authorList>
    </citation>
    <scope>NUCLEOTIDE SEQUENCE [LARGE SCALE GENOMIC DNA]</scope>
    <source>
        <strain evidence="4 5">DSM 21668</strain>
    </source>
</reference>
<evidence type="ECO:0000259" key="3">
    <source>
        <dbReference type="Pfam" id="PF16344"/>
    </source>
</evidence>
<dbReference type="Gene3D" id="3.55.50.30">
    <property type="match status" value="1"/>
</dbReference>
<evidence type="ECO:0000313" key="5">
    <source>
        <dbReference type="Proteomes" id="UP000198901"/>
    </source>
</evidence>
<keyword evidence="1" id="KW-0472">Membrane</keyword>
<evidence type="ECO:0000259" key="2">
    <source>
        <dbReference type="Pfam" id="PF04773"/>
    </source>
</evidence>
<dbReference type="AlphaFoldDB" id="A0A1G9IVJ0"/>
<feature type="domain" description="Protein FecR C-terminal" evidence="3">
    <location>
        <begin position="251"/>
        <end position="319"/>
    </location>
</feature>
<dbReference type="EMBL" id="FNGS01000001">
    <property type="protein sequence ID" value="SDL29132.1"/>
    <property type="molecule type" value="Genomic_DNA"/>
</dbReference>
<dbReference type="Proteomes" id="UP000198901">
    <property type="component" value="Unassembled WGS sequence"/>
</dbReference>
<keyword evidence="5" id="KW-1185">Reference proteome</keyword>
<dbReference type="STRING" id="563176.SAMN04488090_0638"/>
<gene>
    <name evidence="4" type="ORF">SAMN04488090_0638</name>
</gene>
<keyword evidence="1" id="KW-0812">Transmembrane</keyword>
<feature type="transmembrane region" description="Helical" evidence="1">
    <location>
        <begin position="81"/>
        <end position="102"/>
    </location>
</feature>
<evidence type="ECO:0000313" key="4">
    <source>
        <dbReference type="EMBL" id="SDL29132.1"/>
    </source>
</evidence>
<dbReference type="Pfam" id="PF04773">
    <property type="entry name" value="FecR"/>
    <property type="match status" value="1"/>
</dbReference>
<proteinExistence type="predicted"/>
<dbReference type="InterPro" id="IPR032508">
    <property type="entry name" value="FecR_C"/>
</dbReference>
<protein>
    <submittedName>
        <fullName evidence="4">FecR family protein</fullName>
    </submittedName>
</protein>
<dbReference type="InterPro" id="IPR012373">
    <property type="entry name" value="Ferrdict_sens_TM"/>
</dbReference>
<accession>A0A1G9IVJ0</accession>
<evidence type="ECO:0000256" key="1">
    <source>
        <dbReference type="SAM" id="Phobius"/>
    </source>
</evidence>
<dbReference type="RefSeq" id="WP_093197581.1">
    <property type="nucleotide sequence ID" value="NZ_FNGS01000001.1"/>
</dbReference>
<keyword evidence="1" id="KW-1133">Transmembrane helix</keyword>
<dbReference type="PIRSF" id="PIRSF018266">
    <property type="entry name" value="FecR"/>
    <property type="match status" value="1"/>
</dbReference>
<feature type="domain" description="FecR protein" evidence="2">
    <location>
        <begin position="125"/>
        <end position="208"/>
    </location>
</feature>
<dbReference type="OrthoDB" id="697544at2"/>
<dbReference type="Pfam" id="PF16344">
    <property type="entry name" value="FecR_C"/>
    <property type="match status" value="1"/>
</dbReference>
<name>A0A1G9IVJ0_9BACT</name>
<dbReference type="PANTHER" id="PTHR30273:SF2">
    <property type="entry name" value="PROTEIN FECR"/>
    <property type="match status" value="1"/>
</dbReference>
<dbReference type="PANTHER" id="PTHR30273">
    <property type="entry name" value="PERIPLASMIC SIGNAL SENSOR AND SIGMA FACTOR ACTIVATOR FECR-RELATED"/>
    <property type="match status" value="1"/>
</dbReference>
<sequence>MEDRLRYLLPRHLRGELTQAETDEFLRLAGREENRAWIRAEITRELNRSSAEEADDELGQTLYAGLLAQHGIRKETTVRRLLRISSRAAAVLVIIGLIWIFFPKQQAGRAPYRPETQLTYRNKNLIRLPDGSTVLLRNNSALTVISRNGQFTREVMLKGEAFFDIAHRAGRRFVVHTGTVRTEVLGTAFQIRTVDGKVDVAVTRGLVEVRDDGKVLGRLHPKEQIRVVSAREFNISVSPELSGRAMEPDPLVFEEETLAEAFNRIGKKFNREIFLENPQMGRCRISARFDHDESLDDILSTLCEMRQSTYTTERDNVLIRGGISCR</sequence>
<dbReference type="InterPro" id="IPR006860">
    <property type="entry name" value="FecR"/>
</dbReference>